<protein>
    <submittedName>
        <fullName evidence="1">Uncharacterized protein</fullName>
    </submittedName>
</protein>
<dbReference type="Proteomes" id="UP000828941">
    <property type="component" value="Chromosome 7"/>
</dbReference>
<comment type="caution">
    <text evidence="1">The sequence shown here is derived from an EMBL/GenBank/DDBJ whole genome shotgun (WGS) entry which is preliminary data.</text>
</comment>
<evidence type="ECO:0000313" key="1">
    <source>
        <dbReference type="EMBL" id="KAI4332274.1"/>
    </source>
</evidence>
<dbReference type="EMBL" id="CM039432">
    <property type="protein sequence ID" value="KAI4332274.1"/>
    <property type="molecule type" value="Genomic_DNA"/>
</dbReference>
<accession>A0ACB9N902</accession>
<sequence>MDTIISKGKNLNKPLVVAGCVPQGSRDLKELERSIIGVQQIDRVVEIVEETLKGHEVRLLTHKTLPALDLLKVRKNKFAEILPINVGCLGACTYCKTKHARGHLGGVRSVIADGVKETWLSSEDTGAYVWLLKIELKRFDRTIGSSAMGSSLRRYSSGLEASALLCIFFHFPVSVQALSSSSISNTISAVSEFEFPSIFILLTMNNPVMSPDIREEGFRAEHQACLIQPPLPKLLHSLSQSHPCSYSIWQARKWVVWISTFLLWVILGLNMEKGIAEELCGSLRKMKRNPLFIGVYWKEAIRNFMESTQRDRAGVLPTQMGWI</sequence>
<proteinExistence type="predicted"/>
<name>A0ACB9N902_BAUVA</name>
<evidence type="ECO:0000313" key="2">
    <source>
        <dbReference type="Proteomes" id="UP000828941"/>
    </source>
</evidence>
<reference evidence="1 2" key="1">
    <citation type="journal article" date="2022" name="DNA Res.">
        <title>Chromosomal-level genome assembly of the orchid tree Bauhinia variegata (Leguminosae; Cercidoideae) supports the allotetraploid origin hypothesis of Bauhinia.</title>
        <authorList>
            <person name="Zhong Y."/>
            <person name="Chen Y."/>
            <person name="Zheng D."/>
            <person name="Pang J."/>
            <person name="Liu Y."/>
            <person name="Luo S."/>
            <person name="Meng S."/>
            <person name="Qian L."/>
            <person name="Wei D."/>
            <person name="Dai S."/>
            <person name="Zhou R."/>
        </authorList>
    </citation>
    <scope>NUCLEOTIDE SEQUENCE [LARGE SCALE GENOMIC DNA]</scope>
    <source>
        <strain evidence="1">BV-YZ2020</strain>
    </source>
</reference>
<gene>
    <name evidence="1" type="ORF">L6164_017197</name>
</gene>
<organism evidence="1 2">
    <name type="scientific">Bauhinia variegata</name>
    <name type="common">Purple orchid tree</name>
    <name type="synonym">Phanera variegata</name>
    <dbReference type="NCBI Taxonomy" id="167791"/>
    <lineage>
        <taxon>Eukaryota</taxon>
        <taxon>Viridiplantae</taxon>
        <taxon>Streptophyta</taxon>
        <taxon>Embryophyta</taxon>
        <taxon>Tracheophyta</taxon>
        <taxon>Spermatophyta</taxon>
        <taxon>Magnoliopsida</taxon>
        <taxon>eudicotyledons</taxon>
        <taxon>Gunneridae</taxon>
        <taxon>Pentapetalae</taxon>
        <taxon>rosids</taxon>
        <taxon>fabids</taxon>
        <taxon>Fabales</taxon>
        <taxon>Fabaceae</taxon>
        <taxon>Cercidoideae</taxon>
        <taxon>Cercideae</taxon>
        <taxon>Bauhiniinae</taxon>
        <taxon>Bauhinia</taxon>
    </lineage>
</organism>
<keyword evidence="2" id="KW-1185">Reference proteome</keyword>